<feature type="domain" description="Transposase IS116/IS110/IS902 C-terminal" evidence="3">
    <location>
        <begin position="238"/>
        <end position="321"/>
    </location>
</feature>
<gene>
    <name evidence="4" type="ORF">ACFO3F_09115</name>
</gene>
<dbReference type="Proteomes" id="UP001595955">
    <property type="component" value="Unassembled WGS sequence"/>
</dbReference>
<dbReference type="PANTHER" id="PTHR33055:SF16">
    <property type="entry name" value="TRANSPOSASE FOR INSERTION SEQUENCE ELEMENT IS1547"/>
    <property type="match status" value="1"/>
</dbReference>
<evidence type="ECO:0000313" key="4">
    <source>
        <dbReference type="EMBL" id="MFC4555406.1"/>
    </source>
</evidence>
<dbReference type="RefSeq" id="WP_244925374.1">
    <property type="nucleotide sequence ID" value="NZ_CP033325.1"/>
</dbReference>
<evidence type="ECO:0000313" key="5">
    <source>
        <dbReference type="Proteomes" id="UP001595955"/>
    </source>
</evidence>
<proteinExistence type="predicted"/>
<protein>
    <submittedName>
        <fullName evidence="4">IS110 family transposase</fullName>
    </submittedName>
</protein>
<feature type="compositionally biased region" description="Low complexity" evidence="1">
    <location>
        <begin position="395"/>
        <end position="406"/>
    </location>
</feature>
<dbReference type="Pfam" id="PF01548">
    <property type="entry name" value="DEDD_Tnp_IS110"/>
    <property type="match status" value="1"/>
</dbReference>
<dbReference type="InterPro" id="IPR002525">
    <property type="entry name" value="Transp_IS110-like_N"/>
</dbReference>
<dbReference type="PANTHER" id="PTHR33055">
    <property type="entry name" value="TRANSPOSASE FOR INSERTION SEQUENCE ELEMENT IS1111A"/>
    <property type="match status" value="1"/>
</dbReference>
<evidence type="ECO:0000256" key="1">
    <source>
        <dbReference type="SAM" id="MobiDB-lite"/>
    </source>
</evidence>
<dbReference type="EMBL" id="JBHSGF010000005">
    <property type="protein sequence ID" value="MFC4555406.1"/>
    <property type="molecule type" value="Genomic_DNA"/>
</dbReference>
<evidence type="ECO:0000259" key="3">
    <source>
        <dbReference type="Pfam" id="PF02371"/>
    </source>
</evidence>
<dbReference type="InterPro" id="IPR047650">
    <property type="entry name" value="Transpos_IS110"/>
</dbReference>
<evidence type="ECO:0000259" key="2">
    <source>
        <dbReference type="Pfam" id="PF01548"/>
    </source>
</evidence>
<feature type="region of interest" description="Disordered" evidence="1">
    <location>
        <begin position="361"/>
        <end position="414"/>
    </location>
</feature>
<accession>A0ABV9D9G6</accession>
<dbReference type="NCBIfam" id="NF033542">
    <property type="entry name" value="transpos_IS110"/>
    <property type="match status" value="1"/>
</dbReference>
<feature type="domain" description="Transposase IS110-like N-terminal" evidence="2">
    <location>
        <begin position="21"/>
        <end position="174"/>
    </location>
</feature>
<sequence length="414" mass="44773">MEDAMQKTQNEALVAGDVVIIGVDPHKASVTIEARDAREVLRATGEFPTTRAGHAAMVKVARQWPRRVWAVEGARGVGRALVARLVASGERVVDVPAKLSARSRVFDTGQGRKTDSHDAHAIVMVALRDKRLREVVIDEDLEVLRLLVDRRDELAAARTQALNRAHRLFAEVTPGGAPTKKSIAKYQALLAGVHPRDAAGRVRRRMLAEELTEARRLDVRVKELTAEIKAAVLARGSYLMDLPGIGPAGAGRILADVGDVTRFPSRHHFASWTGTAPIDASSGAHQRHRLSRAGNRRLNHVLHIAATVQIRHDGTLGKAYYDRKRAAGKRPLEAMRCLKRRLSDVVYRQLVKDALEAQTATMKAGPGGHSGATLQSSAAGLPPHTGTSDQPLPGPATTTLDPTPTTRQVPIPTG</sequence>
<keyword evidence="5" id="KW-1185">Reference proteome</keyword>
<comment type="caution">
    <text evidence="4">The sequence shown here is derived from an EMBL/GenBank/DDBJ whole genome shotgun (WGS) entry which is preliminary data.</text>
</comment>
<dbReference type="InterPro" id="IPR003346">
    <property type="entry name" value="Transposase_20"/>
</dbReference>
<organism evidence="4 5">
    <name type="scientific">Georgenia faecalis</name>
    <dbReference type="NCBI Taxonomy" id="2483799"/>
    <lineage>
        <taxon>Bacteria</taxon>
        <taxon>Bacillati</taxon>
        <taxon>Actinomycetota</taxon>
        <taxon>Actinomycetes</taxon>
        <taxon>Micrococcales</taxon>
        <taxon>Bogoriellaceae</taxon>
        <taxon>Georgenia</taxon>
    </lineage>
</organism>
<reference evidence="5" key="1">
    <citation type="journal article" date="2019" name="Int. J. Syst. Evol. Microbiol.">
        <title>The Global Catalogue of Microorganisms (GCM) 10K type strain sequencing project: providing services to taxonomists for standard genome sequencing and annotation.</title>
        <authorList>
            <consortium name="The Broad Institute Genomics Platform"/>
            <consortium name="The Broad Institute Genome Sequencing Center for Infectious Disease"/>
            <person name="Wu L."/>
            <person name="Ma J."/>
        </authorList>
    </citation>
    <scope>NUCLEOTIDE SEQUENCE [LARGE SCALE GENOMIC DNA]</scope>
    <source>
        <strain evidence="5">JCM 3369</strain>
    </source>
</reference>
<name>A0ABV9D9G6_9MICO</name>
<dbReference type="Pfam" id="PF02371">
    <property type="entry name" value="Transposase_20"/>
    <property type="match status" value="1"/>
</dbReference>